<proteinExistence type="predicted"/>
<name>A0A445BJD1_ARAHY</name>
<protein>
    <submittedName>
        <fullName evidence="2">Uncharacterized protein</fullName>
    </submittedName>
</protein>
<gene>
    <name evidence="2" type="ORF">Ahy_A09g043961</name>
</gene>
<evidence type="ECO:0000256" key="1">
    <source>
        <dbReference type="SAM" id="MobiDB-lite"/>
    </source>
</evidence>
<feature type="region of interest" description="Disordered" evidence="1">
    <location>
        <begin position="226"/>
        <end position="247"/>
    </location>
</feature>
<sequence>MLHQHGDHIQCLLETSNAQGEIIHNILNSMEKYCKPEMELRLSSAEGCQGPQIRGKGVELAVQENVQCETRKAQRKAKTTSLPKLRSLKVSQRKLEFESKDAASNQGSDVQQDGYGSPFTYHTHNGLRRCSWELLVTDDRCQGDHATFFTLAPGQEVVDDEIVLNLVNYCPKTLDSIREKYMGHANHLLKTPNYARPFREYPPGIDLKHHENSTLFHQPVQSHLDHHSYAQSQGQRHSDTTTLASHSALATQQQSQCGRLLTFLRSVAAASVAFLGSHRFLAVAFQIPLLPSSSTPSSTLSESLEWRCLSLIDPRASENIGVSEGETV</sequence>
<accession>A0A445BJD1</accession>
<organism evidence="2 3">
    <name type="scientific">Arachis hypogaea</name>
    <name type="common">Peanut</name>
    <dbReference type="NCBI Taxonomy" id="3818"/>
    <lineage>
        <taxon>Eukaryota</taxon>
        <taxon>Viridiplantae</taxon>
        <taxon>Streptophyta</taxon>
        <taxon>Embryophyta</taxon>
        <taxon>Tracheophyta</taxon>
        <taxon>Spermatophyta</taxon>
        <taxon>Magnoliopsida</taxon>
        <taxon>eudicotyledons</taxon>
        <taxon>Gunneridae</taxon>
        <taxon>Pentapetalae</taxon>
        <taxon>rosids</taxon>
        <taxon>fabids</taxon>
        <taxon>Fabales</taxon>
        <taxon>Fabaceae</taxon>
        <taxon>Papilionoideae</taxon>
        <taxon>50 kb inversion clade</taxon>
        <taxon>dalbergioids sensu lato</taxon>
        <taxon>Dalbergieae</taxon>
        <taxon>Pterocarpus clade</taxon>
        <taxon>Arachis</taxon>
    </lineage>
</organism>
<reference evidence="2 3" key="1">
    <citation type="submission" date="2019-01" db="EMBL/GenBank/DDBJ databases">
        <title>Sequencing of cultivated peanut Arachis hypogaea provides insights into genome evolution and oil improvement.</title>
        <authorList>
            <person name="Chen X."/>
        </authorList>
    </citation>
    <scope>NUCLEOTIDE SEQUENCE [LARGE SCALE GENOMIC DNA]</scope>
    <source>
        <strain evidence="3">cv. Fuhuasheng</strain>
        <tissue evidence="2">Leaves</tissue>
    </source>
</reference>
<dbReference type="Proteomes" id="UP000289738">
    <property type="component" value="Chromosome A09"/>
</dbReference>
<evidence type="ECO:0000313" key="3">
    <source>
        <dbReference type="Proteomes" id="UP000289738"/>
    </source>
</evidence>
<keyword evidence="3" id="KW-1185">Reference proteome</keyword>
<evidence type="ECO:0000313" key="2">
    <source>
        <dbReference type="EMBL" id="RYR38783.1"/>
    </source>
</evidence>
<comment type="caution">
    <text evidence="2">The sequence shown here is derived from an EMBL/GenBank/DDBJ whole genome shotgun (WGS) entry which is preliminary data.</text>
</comment>
<dbReference type="EMBL" id="SDMP01000009">
    <property type="protein sequence ID" value="RYR38783.1"/>
    <property type="molecule type" value="Genomic_DNA"/>
</dbReference>
<dbReference type="AlphaFoldDB" id="A0A445BJD1"/>